<organism evidence="3 4">
    <name type="scientific">Mycolicibacterium gilvum</name>
    <dbReference type="NCBI Taxonomy" id="1804"/>
    <lineage>
        <taxon>Bacteria</taxon>
        <taxon>Bacillati</taxon>
        <taxon>Actinomycetota</taxon>
        <taxon>Actinomycetes</taxon>
        <taxon>Mycobacteriales</taxon>
        <taxon>Mycobacteriaceae</taxon>
        <taxon>Mycolicibacterium</taxon>
    </lineage>
</organism>
<dbReference type="RefSeq" id="WP_013472407.1">
    <property type="nucleotide sequence ID" value="NZ_JACKST010000028.1"/>
</dbReference>
<keyword evidence="1" id="KW-0175">Coiled coil</keyword>
<accession>A0A378SHX6</accession>
<reference evidence="3 4" key="1">
    <citation type="submission" date="2018-06" db="EMBL/GenBank/DDBJ databases">
        <authorList>
            <consortium name="Pathogen Informatics"/>
            <person name="Doyle S."/>
        </authorList>
    </citation>
    <scope>NUCLEOTIDE SEQUENCE [LARGE SCALE GENOMIC DNA]</scope>
    <source>
        <strain evidence="3 4">NCTC10742</strain>
    </source>
</reference>
<sequence>MGSDRGDLEARLQQVEDRLRVVEDERDIARLIATYGPSVDAADAVAAAALWSADGVYDVEGLRMSGRDEIAAMVRSGGHRRLVDNGCAHFLGPAVVTVRGDDAVALCESLVVLRAAEGYAERESGATAERLPAPGYVVWRAAANHFRLRRVDGDWRITERTSRLLDGNAAAHALLRAGAAGDVVRAEPA</sequence>
<evidence type="ECO:0000259" key="2">
    <source>
        <dbReference type="Pfam" id="PF13577"/>
    </source>
</evidence>
<feature type="domain" description="SnoaL-like" evidence="2">
    <location>
        <begin position="21"/>
        <end position="161"/>
    </location>
</feature>
<dbReference type="AlphaFoldDB" id="A0A378SHX6"/>
<evidence type="ECO:0000256" key="1">
    <source>
        <dbReference type="SAM" id="Coils"/>
    </source>
</evidence>
<gene>
    <name evidence="3" type="ORF">NCTC10742_01631</name>
</gene>
<dbReference type="Gene3D" id="3.10.450.50">
    <property type="match status" value="1"/>
</dbReference>
<feature type="coiled-coil region" evidence="1">
    <location>
        <begin position="5"/>
        <end position="32"/>
    </location>
</feature>
<proteinExistence type="predicted"/>
<dbReference type="EMBL" id="UGQM01000001">
    <property type="protein sequence ID" value="STZ42419.1"/>
    <property type="molecule type" value="Genomic_DNA"/>
</dbReference>
<dbReference type="InterPro" id="IPR037401">
    <property type="entry name" value="SnoaL-like"/>
</dbReference>
<evidence type="ECO:0000313" key="4">
    <source>
        <dbReference type="Proteomes" id="UP000254291"/>
    </source>
</evidence>
<dbReference type="SUPFAM" id="SSF54427">
    <property type="entry name" value="NTF2-like"/>
    <property type="match status" value="1"/>
</dbReference>
<evidence type="ECO:0000313" key="3">
    <source>
        <dbReference type="EMBL" id="STZ42419.1"/>
    </source>
</evidence>
<dbReference type="InterPro" id="IPR032710">
    <property type="entry name" value="NTF2-like_dom_sf"/>
</dbReference>
<protein>
    <recommendedName>
        <fullName evidence="2">SnoaL-like domain-containing protein</fullName>
    </recommendedName>
</protein>
<dbReference type="Pfam" id="PF13577">
    <property type="entry name" value="SnoaL_4"/>
    <property type="match status" value="1"/>
</dbReference>
<dbReference type="Proteomes" id="UP000254291">
    <property type="component" value="Unassembled WGS sequence"/>
</dbReference>
<name>A0A378SHX6_9MYCO</name>